<dbReference type="Gene3D" id="3.40.50.2300">
    <property type="match status" value="1"/>
</dbReference>
<dbReference type="GO" id="GO:0000156">
    <property type="term" value="F:phosphorelay response regulator activity"/>
    <property type="evidence" value="ECO:0007669"/>
    <property type="project" value="TreeGrafter"/>
</dbReference>
<dbReference type="GO" id="GO:0006355">
    <property type="term" value="P:regulation of DNA-templated transcription"/>
    <property type="evidence" value="ECO:0007669"/>
    <property type="project" value="InterPro"/>
</dbReference>
<comment type="caution">
    <text evidence="13">The sequence shown here is derived from an EMBL/GenBank/DDBJ whole genome shotgun (WGS) entry which is preliminary data.</text>
</comment>
<evidence type="ECO:0000256" key="1">
    <source>
        <dbReference type="ARBA" id="ARBA00004496"/>
    </source>
</evidence>
<dbReference type="InterPro" id="IPR039420">
    <property type="entry name" value="WalR-like"/>
</dbReference>
<keyword evidence="4" id="KW-0902">Two-component regulatory system</keyword>
<evidence type="ECO:0000256" key="5">
    <source>
        <dbReference type="ARBA" id="ARBA00023015"/>
    </source>
</evidence>
<dbReference type="InterPro" id="IPR011006">
    <property type="entry name" value="CheY-like_superfamily"/>
</dbReference>
<protein>
    <recommendedName>
        <fullName evidence="8">Regulatory protein VirG</fullName>
    </recommendedName>
</protein>
<dbReference type="PROSITE" id="PS51755">
    <property type="entry name" value="OMPR_PHOB"/>
    <property type="match status" value="1"/>
</dbReference>
<dbReference type="GO" id="GO:0000976">
    <property type="term" value="F:transcription cis-regulatory region binding"/>
    <property type="evidence" value="ECO:0007669"/>
    <property type="project" value="TreeGrafter"/>
</dbReference>
<evidence type="ECO:0000256" key="4">
    <source>
        <dbReference type="ARBA" id="ARBA00023012"/>
    </source>
</evidence>
<gene>
    <name evidence="13" type="ORF">V473_15085</name>
</gene>
<feature type="modified residue" description="4-aspartylphosphate" evidence="9">
    <location>
        <position position="55"/>
    </location>
</feature>
<dbReference type="GO" id="GO:0032993">
    <property type="term" value="C:protein-DNA complex"/>
    <property type="evidence" value="ECO:0007669"/>
    <property type="project" value="TreeGrafter"/>
</dbReference>
<evidence type="ECO:0000256" key="6">
    <source>
        <dbReference type="ARBA" id="ARBA00023125"/>
    </source>
</evidence>
<dbReference type="InterPro" id="IPR001867">
    <property type="entry name" value="OmpR/PhoB-type_DNA-bd"/>
</dbReference>
<keyword evidence="14" id="KW-1185">Reference proteome</keyword>
<feature type="domain" description="Response regulatory" evidence="11">
    <location>
        <begin position="6"/>
        <end position="119"/>
    </location>
</feature>
<evidence type="ECO:0000256" key="2">
    <source>
        <dbReference type="ARBA" id="ARBA00022490"/>
    </source>
</evidence>
<dbReference type="Pfam" id="PF00072">
    <property type="entry name" value="Response_reg"/>
    <property type="match status" value="1"/>
</dbReference>
<dbReference type="InterPro" id="IPR016032">
    <property type="entry name" value="Sig_transdc_resp-reg_C-effctor"/>
</dbReference>
<dbReference type="PANTHER" id="PTHR48111">
    <property type="entry name" value="REGULATOR OF RPOS"/>
    <property type="match status" value="1"/>
</dbReference>
<keyword evidence="5" id="KW-0805">Transcription regulation</keyword>
<evidence type="ECO:0000256" key="7">
    <source>
        <dbReference type="ARBA" id="ARBA00023163"/>
    </source>
</evidence>
<organism evidence="13 14">
    <name type="scientific">Sphingobium cupriresistens LL01</name>
    <dbReference type="NCBI Taxonomy" id="1420583"/>
    <lineage>
        <taxon>Bacteria</taxon>
        <taxon>Pseudomonadati</taxon>
        <taxon>Pseudomonadota</taxon>
        <taxon>Alphaproteobacteria</taxon>
        <taxon>Sphingomonadales</taxon>
        <taxon>Sphingomonadaceae</taxon>
        <taxon>Sphingobium</taxon>
    </lineage>
</organism>
<dbReference type="Gene3D" id="1.10.10.10">
    <property type="entry name" value="Winged helix-like DNA-binding domain superfamily/Winged helix DNA-binding domain"/>
    <property type="match status" value="1"/>
</dbReference>
<dbReference type="STRING" id="1420583.V473_15085"/>
<dbReference type="InterPro" id="IPR036388">
    <property type="entry name" value="WH-like_DNA-bd_sf"/>
</dbReference>
<keyword evidence="3 9" id="KW-0597">Phosphoprotein</keyword>
<evidence type="ECO:0000259" key="12">
    <source>
        <dbReference type="PROSITE" id="PS51755"/>
    </source>
</evidence>
<evidence type="ECO:0000256" key="8">
    <source>
        <dbReference type="ARBA" id="ARBA00067337"/>
    </source>
</evidence>
<evidence type="ECO:0000313" key="14">
    <source>
        <dbReference type="Proteomes" id="UP000052232"/>
    </source>
</evidence>
<feature type="domain" description="OmpR/PhoB-type" evidence="12">
    <location>
        <begin position="134"/>
        <end position="234"/>
    </location>
</feature>
<keyword evidence="2" id="KW-0963">Cytoplasm</keyword>
<dbReference type="PANTHER" id="PTHR48111:SF4">
    <property type="entry name" value="DNA-BINDING DUAL TRANSCRIPTIONAL REGULATOR OMPR"/>
    <property type="match status" value="1"/>
</dbReference>
<comment type="subcellular location">
    <subcellularLocation>
        <location evidence="1">Cytoplasm</location>
    </subcellularLocation>
</comment>
<feature type="DNA-binding region" description="OmpR/PhoB-type" evidence="10">
    <location>
        <begin position="134"/>
        <end position="234"/>
    </location>
</feature>
<name>A0A0J7XU51_9SPHN</name>
<dbReference type="Proteomes" id="UP000052232">
    <property type="component" value="Unassembled WGS sequence"/>
</dbReference>
<dbReference type="Pfam" id="PF00486">
    <property type="entry name" value="Trans_reg_C"/>
    <property type="match status" value="1"/>
</dbReference>
<evidence type="ECO:0000256" key="10">
    <source>
        <dbReference type="PROSITE-ProRule" id="PRU01091"/>
    </source>
</evidence>
<dbReference type="Gene3D" id="6.10.250.690">
    <property type="match status" value="1"/>
</dbReference>
<dbReference type="GO" id="GO:0005829">
    <property type="term" value="C:cytosol"/>
    <property type="evidence" value="ECO:0007669"/>
    <property type="project" value="TreeGrafter"/>
</dbReference>
<dbReference type="FunFam" id="1.10.10.10:FF:000099">
    <property type="entry name" value="Two-component system response regulator TorR"/>
    <property type="match status" value="1"/>
</dbReference>
<dbReference type="SUPFAM" id="SSF46894">
    <property type="entry name" value="C-terminal effector domain of the bipartite response regulators"/>
    <property type="match status" value="1"/>
</dbReference>
<keyword evidence="7" id="KW-0804">Transcription</keyword>
<dbReference type="CDD" id="cd00383">
    <property type="entry name" value="trans_reg_C"/>
    <property type="match status" value="1"/>
</dbReference>
<dbReference type="PATRIC" id="fig|1420583.3.peg.2811"/>
<proteinExistence type="predicted"/>
<dbReference type="EMBL" id="JACT01000003">
    <property type="protein sequence ID" value="KMS54563.1"/>
    <property type="molecule type" value="Genomic_DNA"/>
</dbReference>
<evidence type="ECO:0000256" key="9">
    <source>
        <dbReference type="PROSITE-ProRule" id="PRU00169"/>
    </source>
</evidence>
<accession>A0A0J7XU51</accession>
<dbReference type="InterPro" id="IPR001789">
    <property type="entry name" value="Sig_transdc_resp-reg_receiver"/>
</dbReference>
<dbReference type="PROSITE" id="PS50110">
    <property type="entry name" value="RESPONSE_REGULATORY"/>
    <property type="match status" value="1"/>
</dbReference>
<dbReference type="SMART" id="SM00448">
    <property type="entry name" value="REC"/>
    <property type="match status" value="1"/>
</dbReference>
<dbReference type="RefSeq" id="WP_066605937.1">
    <property type="nucleotide sequence ID" value="NZ_KQ130435.1"/>
</dbReference>
<evidence type="ECO:0000313" key="13">
    <source>
        <dbReference type="EMBL" id="KMS54563.1"/>
    </source>
</evidence>
<reference evidence="13 14" key="1">
    <citation type="journal article" date="2015" name="G3 (Bethesda)">
        <title>Insights into Ongoing Evolution of the Hexachlorocyclohexane Catabolic Pathway from Comparative Genomics of Ten Sphingomonadaceae Strains.</title>
        <authorList>
            <person name="Pearce S.L."/>
            <person name="Oakeshott J.G."/>
            <person name="Pandey G."/>
        </authorList>
    </citation>
    <scope>NUCLEOTIDE SEQUENCE [LARGE SCALE GENOMIC DNA]</scope>
    <source>
        <strain evidence="13 14">LL01</strain>
    </source>
</reference>
<dbReference type="SUPFAM" id="SSF52172">
    <property type="entry name" value="CheY-like"/>
    <property type="match status" value="1"/>
</dbReference>
<dbReference type="AlphaFoldDB" id="A0A0J7XU51"/>
<sequence length="239" mass="26691">MSDRPHLLLVDDERSIREPLAQYLGRNGFRVTAVESASEARLRLNANAIDMVILDIMMPGEDGLSLCRHIRETSEIPVILLTARTEETDRIVGLEMGADDYVLKPFSPRELVARIKVIFRRVATGGQRVTAPDGANYSFAGWLLKTQERTLVDSEGVSLPLSTAEYNLMLAFATRPNSVLSRDQLLDITQGREANAFDRAIDNQISRLRKKIEPDPKNPTLIKTVWGGGYTLSAEVRKL</sequence>
<evidence type="ECO:0000256" key="3">
    <source>
        <dbReference type="ARBA" id="ARBA00022553"/>
    </source>
</evidence>
<keyword evidence="6 10" id="KW-0238">DNA-binding</keyword>
<dbReference type="SMART" id="SM00862">
    <property type="entry name" value="Trans_reg_C"/>
    <property type="match status" value="1"/>
</dbReference>
<dbReference type="FunFam" id="3.40.50.2300:FF:000001">
    <property type="entry name" value="DNA-binding response regulator PhoB"/>
    <property type="match status" value="1"/>
</dbReference>
<evidence type="ECO:0000259" key="11">
    <source>
        <dbReference type="PROSITE" id="PS50110"/>
    </source>
</evidence>